<feature type="transmembrane region" description="Helical" evidence="4">
    <location>
        <begin position="197"/>
        <end position="220"/>
    </location>
</feature>
<dbReference type="Pfam" id="PF07690">
    <property type="entry name" value="MFS_1"/>
    <property type="match status" value="1"/>
</dbReference>
<feature type="transmembrane region" description="Helical" evidence="4">
    <location>
        <begin position="263"/>
        <end position="281"/>
    </location>
</feature>
<evidence type="ECO:0000256" key="1">
    <source>
        <dbReference type="ARBA" id="ARBA00022692"/>
    </source>
</evidence>
<dbReference type="InterPro" id="IPR047200">
    <property type="entry name" value="MFS_YcaD-like"/>
</dbReference>
<name>A0ABY4DZK0_9NEIS</name>
<keyword evidence="1 4" id="KW-0812">Transmembrane</keyword>
<feature type="transmembrane region" description="Helical" evidence="4">
    <location>
        <begin position="42"/>
        <end position="60"/>
    </location>
</feature>
<organism evidence="6 7">
    <name type="scientific">Vitreoscilla massiliensis</name>
    <dbReference type="NCBI Taxonomy" id="1689272"/>
    <lineage>
        <taxon>Bacteria</taxon>
        <taxon>Pseudomonadati</taxon>
        <taxon>Pseudomonadota</taxon>
        <taxon>Betaproteobacteria</taxon>
        <taxon>Neisseriales</taxon>
        <taxon>Neisseriaceae</taxon>
        <taxon>Vitreoscilla</taxon>
    </lineage>
</organism>
<feature type="transmembrane region" description="Helical" evidence="4">
    <location>
        <begin position="156"/>
        <end position="176"/>
    </location>
</feature>
<dbReference type="EMBL" id="CP091511">
    <property type="protein sequence ID" value="UOO88536.1"/>
    <property type="molecule type" value="Genomic_DNA"/>
</dbReference>
<feature type="transmembrane region" description="Helical" evidence="4">
    <location>
        <begin position="232"/>
        <end position="251"/>
    </location>
</feature>
<feature type="transmembrane region" description="Helical" evidence="4">
    <location>
        <begin position="96"/>
        <end position="118"/>
    </location>
</feature>
<feature type="domain" description="Major facilitator superfamily (MFS) profile" evidence="5">
    <location>
        <begin position="1"/>
        <end position="380"/>
    </location>
</feature>
<dbReference type="Proteomes" id="UP000832011">
    <property type="component" value="Chromosome"/>
</dbReference>
<evidence type="ECO:0000256" key="3">
    <source>
        <dbReference type="ARBA" id="ARBA00023136"/>
    </source>
</evidence>
<feature type="transmembrane region" description="Helical" evidence="4">
    <location>
        <begin position="72"/>
        <end position="90"/>
    </location>
</feature>
<dbReference type="InterPro" id="IPR020846">
    <property type="entry name" value="MFS_dom"/>
</dbReference>
<dbReference type="PROSITE" id="PS50850">
    <property type="entry name" value="MFS"/>
    <property type="match status" value="1"/>
</dbReference>
<keyword evidence="2 4" id="KW-1133">Transmembrane helix</keyword>
<proteinExistence type="predicted"/>
<dbReference type="InterPro" id="IPR011701">
    <property type="entry name" value="MFS"/>
</dbReference>
<feature type="transmembrane region" description="Helical" evidence="4">
    <location>
        <begin position="130"/>
        <end position="150"/>
    </location>
</feature>
<dbReference type="InterPro" id="IPR036259">
    <property type="entry name" value="MFS_trans_sf"/>
</dbReference>
<dbReference type="SUPFAM" id="SSF103473">
    <property type="entry name" value="MFS general substrate transporter"/>
    <property type="match status" value="1"/>
</dbReference>
<feature type="transmembrane region" description="Helical" evidence="4">
    <location>
        <begin position="327"/>
        <end position="349"/>
    </location>
</feature>
<evidence type="ECO:0000256" key="2">
    <source>
        <dbReference type="ARBA" id="ARBA00022989"/>
    </source>
</evidence>
<evidence type="ECO:0000259" key="5">
    <source>
        <dbReference type="PROSITE" id="PS50850"/>
    </source>
</evidence>
<feature type="transmembrane region" description="Helical" evidence="4">
    <location>
        <begin position="287"/>
        <end position="306"/>
    </location>
</feature>
<dbReference type="Gene3D" id="1.20.1250.20">
    <property type="entry name" value="MFS general substrate transporter like domains"/>
    <property type="match status" value="2"/>
</dbReference>
<dbReference type="PANTHER" id="PTHR23521:SF3">
    <property type="entry name" value="MFS TRANSPORTER"/>
    <property type="match status" value="1"/>
</dbReference>
<dbReference type="PANTHER" id="PTHR23521">
    <property type="entry name" value="TRANSPORTER MFS SUPERFAMILY"/>
    <property type="match status" value="1"/>
</dbReference>
<feature type="transmembrane region" description="Helical" evidence="4">
    <location>
        <begin position="355"/>
        <end position="375"/>
    </location>
</feature>
<accession>A0ABY4DZK0</accession>
<gene>
    <name evidence="6" type="ORF">LVJ82_13820</name>
</gene>
<protein>
    <submittedName>
        <fullName evidence="6">MFS transporter</fullName>
    </submittedName>
</protein>
<reference evidence="6 7" key="1">
    <citation type="journal article" date="2022" name="Res Sq">
        <title>Evolution of multicellular longitudinally dividing oral cavity symbionts (Neisseriaceae).</title>
        <authorList>
            <person name="Nyongesa S."/>
            <person name="Weber P."/>
            <person name="Bernet E."/>
            <person name="Pullido F."/>
            <person name="Nieckarz M."/>
            <person name="Delaby M."/>
            <person name="Nieves C."/>
            <person name="Viehboeck T."/>
            <person name="Krause N."/>
            <person name="Rivera-Millot A."/>
            <person name="Nakamura A."/>
            <person name="Vischer N."/>
            <person name="VanNieuwenhze M."/>
            <person name="Brun Y."/>
            <person name="Cava F."/>
            <person name="Bulgheresi S."/>
            <person name="Veyrier F."/>
        </authorList>
    </citation>
    <scope>NUCLEOTIDE SEQUENCE [LARGE SCALE GENOMIC DNA]</scope>
    <source>
        <strain evidence="6 7">SN4</strain>
    </source>
</reference>
<keyword evidence="3 4" id="KW-0472">Membrane</keyword>
<keyword evidence="7" id="KW-1185">Reference proteome</keyword>
<dbReference type="RefSeq" id="WP_058357779.1">
    <property type="nucleotide sequence ID" value="NZ_CABKVG010000010.1"/>
</dbReference>
<evidence type="ECO:0000313" key="6">
    <source>
        <dbReference type="EMBL" id="UOO88536.1"/>
    </source>
</evidence>
<evidence type="ECO:0000256" key="4">
    <source>
        <dbReference type="SAM" id="Phobius"/>
    </source>
</evidence>
<sequence>MKSTMALSSLFTAVALVFTGVGLFIFFSNIELTNAGVSSEKIGLINAGFYLGALLSGIIAQRWVAKVGHIRAFALFTAFITICMLLHVVVKQEIALIVIRVILGFSDYSLLMVVESWLNARSSNKNRSSILAVYTMIFYMAFMLASVVIATPIASATMYALCAILAAASIIPIMLTRIEQPQLPQKMGISFPKLWEVVPLALLGSITAGFLVGGFITMAPVYVALRGLDNQVASHFILAAMCAGLVVQIPMGKFSYAFGRRSGIILACSFALTAALLMWLLGQFPWVLVGSAFLMGCGVFTMYSLSSARANDSIPPHSNVVEIGRSMLFSYCIGSFLSPLVLGFLMKYLGANGFTLQYVVLAGLLLAFALTQAVIPRPKRGPYVSMPVKSGVGGVLLDESMQTDEADGAANVANTTPESEMLADVPVSTAEAVKANTADLQAASASGVTEPAAINTTSNVLSTAAHTETLEVVQAQTQQDLAIQDAPHPQRETSAK</sequence>
<dbReference type="CDD" id="cd17477">
    <property type="entry name" value="MFS_YcaD_like"/>
    <property type="match status" value="1"/>
</dbReference>
<feature type="transmembrane region" description="Helical" evidence="4">
    <location>
        <begin position="7"/>
        <end position="30"/>
    </location>
</feature>
<evidence type="ECO:0000313" key="7">
    <source>
        <dbReference type="Proteomes" id="UP000832011"/>
    </source>
</evidence>